<evidence type="ECO:0000313" key="7">
    <source>
        <dbReference type="Proteomes" id="UP000284178"/>
    </source>
</evidence>
<dbReference type="Pfam" id="PF01297">
    <property type="entry name" value="ZnuA"/>
    <property type="match status" value="1"/>
</dbReference>
<evidence type="ECO:0000313" key="6">
    <source>
        <dbReference type="EMBL" id="RGR76354.1"/>
    </source>
</evidence>
<gene>
    <name evidence="6" type="ORF">DWY25_03085</name>
</gene>
<organism evidence="6 7">
    <name type="scientific">Holdemania filiformis</name>
    <dbReference type="NCBI Taxonomy" id="61171"/>
    <lineage>
        <taxon>Bacteria</taxon>
        <taxon>Bacillati</taxon>
        <taxon>Bacillota</taxon>
        <taxon>Erysipelotrichia</taxon>
        <taxon>Erysipelotrichales</taxon>
        <taxon>Erysipelotrichaceae</taxon>
        <taxon>Holdemania</taxon>
    </lineage>
</organism>
<dbReference type="InterPro" id="IPR050492">
    <property type="entry name" value="Bact_metal-bind_prot9"/>
</dbReference>
<proteinExistence type="inferred from homology"/>
<dbReference type="PANTHER" id="PTHR42953:SF3">
    <property type="entry name" value="HIGH-AFFINITY ZINC UPTAKE SYSTEM PROTEIN ZNUA"/>
    <property type="match status" value="1"/>
</dbReference>
<evidence type="ECO:0000256" key="5">
    <source>
        <dbReference type="SAM" id="MobiDB-lite"/>
    </source>
</evidence>
<accession>A0A412G5X3</accession>
<dbReference type="GO" id="GO:0046872">
    <property type="term" value="F:metal ion binding"/>
    <property type="evidence" value="ECO:0007669"/>
    <property type="project" value="InterPro"/>
</dbReference>
<comment type="similarity">
    <text evidence="1">Belongs to the bacterial solute-binding protein 9 family.</text>
</comment>
<reference evidence="6 7" key="1">
    <citation type="submission" date="2018-08" db="EMBL/GenBank/DDBJ databases">
        <title>A genome reference for cultivated species of the human gut microbiota.</title>
        <authorList>
            <person name="Zou Y."/>
            <person name="Xue W."/>
            <person name="Luo G."/>
        </authorList>
    </citation>
    <scope>NUCLEOTIDE SEQUENCE [LARGE SCALE GENOMIC DNA]</scope>
    <source>
        <strain evidence="6 7">AF24-29</strain>
    </source>
</reference>
<dbReference type="EMBL" id="QRUP01000002">
    <property type="protein sequence ID" value="RGR76354.1"/>
    <property type="molecule type" value="Genomic_DNA"/>
</dbReference>
<keyword evidence="2" id="KW-0813">Transport</keyword>
<sequence length="401" mass="45394">MADAAFWQDGSASIPTARLVDLNSEFRREKAVGKRVFFKAGICYNPKRKRGTSMRKKITLLVLLGLLLTSLTGCATDKKKVVYTVYPLGYLLEKIGGDRIEIQSLQDDTIVQRAAAAGDLKERVKDADLVLHIGQLEPYFQLVLPEIRSASSAAVKDLSVNNSIYSFKRYTRVIANDVEQFVESAYYKGDAFDSIDVNEKDLALWMDPIAMTSMAKEIRDWLCENYVEESRYFEENYSQLESELVRLDAEYQSLSSTLKNEKKTIKFVSMTASFGNWQKTYGIQVYPVILSKYGVLPNEKQLDIIKTKIVEDNVKYIAYEPNMTEDMLALFDQLSAELNLQRVDLSNLSSLSADQREDNKDYLSIMVENLNQLESMAEDDLTPAVQEPAADDQAANEDEDA</sequence>
<evidence type="ECO:0000256" key="1">
    <source>
        <dbReference type="ARBA" id="ARBA00011028"/>
    </source>
</evidence>
<dbReference type="Proteomes" id="UP000284178">
    <property type="component" value="Unassembled WGS sequence"/>
</dbReference>
<keyword evidence="3" id="KW-0732">Signal</keyword>
<dbReference type="SUPFAM" id="SSF53807">
    <property type="entry name" value="Helical backbone' metal receptor"/>
    <property type="match status" value="1"/>
</dbReference>
<evidence type="ECO:0000256" key="3">
    <source>
        <dbReference type="ARBA" id="ARBA00022729"/>
    </source>
</evidence>
<protein>
    <submittedName>
        <fullName evidence="6">Zinc ABC transporter substrate-binding protein</fullName>
    </submittedName>
</protein>
<evidence type="ECO:0000256" key="4">
    <source>
        <dbReference type="SAM" id="Coils"/>
    </source>
</evidence>
<name>A0A412G5X3_9FIRM</name>
<evidence type="ECO:0000256" key="2">
    <source>
        <dbReference type="ARBA" id="ARBA00022448"/>
    </source>
</evidence>
<dbReference type="Gene3D" id="3.40.50.1980">
    <property type="entry name" value="Nitrogenase molybdenum iron protein domain"/>
    <property type="match status" value="2"/>
</dbReference>
<feature type="coiled-coil region" evidence="4">
    <location>
        <begin position="223"/>
        <end position="264"/>
    </location>
</feature>
<dbReference type="PANTHER" id="PTHR42953">
    <property type="entry name" value="HIGH-AFFINITY ZINC UPTAKE SYSTEM PROTEIN ZNUA-RELATED"/>
    <property type="match status" value="1"/>
</dbReference>
<keyword evidence="7" id="KW-1185">Reference proteome</keyword>
<dbReference type="GO" id="GO:0030001">
    <property type="term" value="P:metal ion transport"/>
    <property type="evidence" value="ECO:0007669"/>
    <property type="project" value="InterPro"/>
</dbReference>
<feature type="region of interest" description="Disordered" evidence="5">
    <location>
        <begin position="376"/>
        <end position="401"/>
    </location>
</feature>
<keyword evidence="4" id="KW-0175">Coiled coil</keyword>
<dbReference type="InterPro" id="IPR006127">
    <property type="entry name" value="ZnuA-like"/>
</dbReference>
<dbReference type="AlphaFoldDB" id="A0A412G5X3"/>
<comment type="caution">
    <text evidence="6">The sequence shown here is derived from an EMBL/GenBank/DDBJ whole genome shotgun (WGS) entry which is preliminary data.</text>
</comment>